<name>A0A2P7BTX0_9HYPH</name>
<dbReference type="PANTHER" id="PTHR43300">
    <property type="entry name" value="ACETYLTRANSFERASE"/>
    <property type="match status" value="1"/>
</dbReference>
<dbReference type="EMBL" id="PGGO01000003">
    <property type="protein sequence ID" value="PSH69918.1"/>
    <property type="molecule type" value="Genomic_DNA"/>
</dbReference>
<evidence type="ECO:0000256" key="3">
    <source>
        <dbReference type="ARBA" id="ARBA00022737"/>
    </source>
</evidence>
<dbReference type="PANTHER" id="PTHR43300:SF11">
    <property type="entry name" value="ACETYLTRANSFERASE RV3034C-RELATED"/>
    <property type="match status" value="1"/>
</dbReference>
<comment type="similarity">
    <text evidence="1">Belongs to the transferase hexapeptide repeat family.</text>
</comment>
<sequence length="214" mass="24141">MADTDDLRFQNDQPRIHPSAQLKGVKLGKYAEVGERVILRDVTAGDFTYFERHSEGIYADIGRFCSIASNVRINALEHPMERLTTHKISYRPNEFFRYQGIDNAFRARRQAKRVNIGHDVWIGHGAVIMPAVKIGHGAVIGANAVVTRDVAPYTIVAGNPARLIRPRFSDDVTARLLQLEWWDWPSATIFEAIPDIQSLSIENFLAKWETRGAG</sequence>
<dbReference type="OrthoDB" id="9815592at2"/>
<dbReference type="AlphaFoldDB" id="A0A2P7BTX0"/>
<dbReference type="Proteomes" id="UP000241444">
    <property type="component" value="Unassembled WGS sequence"/>
</dbReference>
<evidence type="ECO:0000256" key="4">
    <source>
        <dbReference type="ARBA" id="ARBA00023315"/>
    </source>
</evidence>
<evidence type="ECO:0000313" key="6">
    <source>
        <dbReference type="Proteomes" id="UP000241444"/>
    </source>
</evidence>
<reference evidence="6" key="1">
    <citation type="submission" date="2017-11" db="EMBL/GenBank/DDBJ databases">
        <authorList>
            <person name="Kuznetsova I."/>
            <person name="Sazanova A."/>
            <person name="Chirak E."/>
            <person name="Safronova V."/>
            <person name="Willems A."/>
        </authorList>
    </citation>
    <scope>NUCLEOTIDE SEQUENCE [LARGE SCALE GENOMIC DNA]</scope>
    <source>
        <strain evidence="6">STM 196</strain>
    </source>
</reference>
<dbReference type="RefSeq" id="WP_106710219.1">
    <property type="nucleotide sequence ID" value="NZ_PGGO01000003.1"/>
</dbReference>
<keyword evidence="6" id="KW-1185">Reference proteome</keyword>
<accession>A0A2P7BTX0</accession>
<evidence type="ECO:0000256" key="1">
    <source>
        <dbReference type="ARBA" id="ARBA00007274"/>
    </source>
</evidence>
<keyword evidence="2 5" id="KW-0808">Transferase</keyword>
<dbReference type="InterPro" id="IPR001451">
    <property type="entry name" value="Hexapep"/>
</dbReference>
<dbReference type="GO" id="GO:0016746">
    <property type="term" value="F:acyltransferase activity"/>
    <property type="evidence" value="ECO:0007669"/>
    <property type="project" value="UniProtKB-KW"/>
</dbReference>
<gene>
    <name evidence="5" type="ORF">CU102_06605</name>
</gene>
<keyword evidence="3" id="KW-0677">Repeat</keyword>
<proteinExistence type="inferred from homology"/>
<dbReference type="Pfam" id="PF00132">
    <property type="entry name" value="Hexapep"/>
    <property type="match status" value="1"/>
</dbReference>
<dbReference type="InterPro" id="IPR011004">
    <property type="entry name" value="Trimer_LpxA-like_sf"/>
</dbReference>
<dbReference type="NCBIfam" id="TIGR03308">
    <property type="entry name" value="phn_thr-fam"/>
    <property type="match status" value="1"/>
</dbReference>
<dbReference type="Gene3D" id="2.160.10.10">
    <property type="entry name" value="Hexapeptide repeat proteins"/>
    <property type="match status" value="1"/>
</dbReference>
<evidence type="ECO:0000313" key="5">
    <source>
        <dbReference type="EMBL" id="PSH69918.1"/>
    </source>
</evidence>
<dbReference type="SUPFAM" id="SSF51161">
    <property type="entry name" value="Trimeric LpxA-like enzymes"/>
    <property type="match status" value="1"/>
</dbReference>
<dbReference type="InterPro" id="IPR050179">
    <property type="entry name" value="Trans_hexapeptide_repeat"/>
</dbReference>
<dbReference type="InterPro" id="IPR018357">
    <property type="entry name" value="Hexapep_transf_CS"/>
</dbReference>
<protein>
    <submittedName>
        <fullName evidence="5">Antibiotic acetyltransferase</fullName>
    </submittedName>
</protein>
<evidence type="ECO:0000256" key="2">
    <source>
        <dbReference type="ARBA" id="ARBA00022679"/>
    </source>
</evidence>
<comment type="caution">
    <text evidence="5">The sequence shown here is derived from an EMBL/GenBank/DDBJ whole genome shotgun (WGS) entry which is preliminary data.</text>
</comment>
<dbReference type="CDD" id="cd03349">
    <property type="entry name" value="LbH_XAT"/>
    <property type="match status" value="1"/>
</dbReference>
<keyword evidence="4" id="KW-0012">Acyltransferase</keyword>
<dbReference type="InterPro" id="IPR017694">
    <property type="entry name" value="Phosphonate_tfrase_rpt"/>
</dbReference>
<dbReference type="PROSITE" id="PS00101">
    <property type="entry name" value="HEXAPEP_TRANSFERASES"/>
    <property type="match status" value="1"/>
</dbReference>
<organism evidence="5 6">
    <name type="scientific">Phyllobacterium brassicacearum</name>
    <dbReference type="NCBI Taxonomy" id="314235"/>
    <lineage>
        <taxon>Bacteria</taxon>
        <taxon>Pseudomonadati</taxon>
        <taxon>Pseudomonadota</taxon>
        <taxon>Alphaproteobacteria</taxon>
        <taxon>Hyphomicrobiales</taxon>
        <taxon>Phyllobacteriaceae</taxon>
        <taxon>Phyllobacterium</taxon>
    </lineage>
</organism>